<dbReference type="Pfam" id="PF22898">
    <property type="entry name" value="NOMO1-like_1st"/>
    <property type="match status" value="1"/>
</dbReference>
<keyword evidence="5 7" id="KW-1133">Transmembrane helix</keyword>
<evidence type="ECO:0000259" key="9">
    <source>
        <dbReference type="Pfam" id="PF22898"/>
    </source>
</evidence>
<evidence type="ECO:0000259" key="10">
    <source>
        <dbReference type="Pfam" id="PF22902"/>
    </source>
</evidence>
<dbReference type="Gene3D" id="2.60.40.1120">
    <property type="entry name" value="Carboxypeptidase-like, regulatory domain"/>
    <property type="match status" value="2"/>
</dbReference>
<evidence type="ECO:0000259" key="12">
    <source>
        <dbReference type="Pfam" id="PF23141"/>
    </source>
</evidence>
<feature type="domain" description="NOMO second beta-sandwich" evidence="11">
    <location>
        <begin position="113"/>
        <end position="200"/>
    </location>
</feature>
<dbReference type="GeneID" id="108743109"/>
<evidence type="ECO:0000256" key="4">
    <source>
        <dbReference type="ARBA" id="ARBA00022824"/>
    </source>
</evidence>
<dbReference type="AlphaFoldDB" id="A0A1W4XNI5"/>
<dbReference type="InterPro" id="IPR056319">
    <property type="entry name" value="NOMO_7th"/>
</dbReference>
<dbReference type="Pfam" id="PF23193">
    <property type="entry name" value="NOMO_3rd"/>
    <property type="match status" value="1"/>
</dbReference>
<dbReference type="Pfam" id="PF23194">
    <property type="entry name" value="NOMO_5th"/>
    <property type="match status" value="1"/>
</dbReference>
<evidence type="ECO:0000256" key="7">
    <source>
        <dbReference type="SAM" id="Phobius"/>
    </source>
</evidence>
<dbReference type="Pfam" id="PF23141">
    <property type="entry name" value="Ig_NOMO"/>
    <property type="match status" value="1"/>
</dbReference>
<feature type="domain" description="NOMO fifth transthyretin-like" evidence="14">
    <location>
        <begin position="397"/>
        <end position="475"/>
    </location>
</feature>
<feature type="domain" description="NOMO-like ninth beta-sandwich" evidence="10">
    <location>
        <begin position="730"/>
        <end position="800"/>
    </location>
</feature>
<dbReference type="RefSeq" id="XP_018334048.1">
    <property type="nucleotide sequence ID" value="XM_018478546.2"/>
</dbReference>
<reference evidence="16" key="1">
    <citation type="submission" date="2025-08" db="UniProtKB">
        <authorList>
            <consortium name="RefSeq"/>
        </authorList>
    </citation>
    <scope>IDENTIFICATION</scope>
    <source>
        <tissue evidence="16">Entire body</tissue>
    </source>
</reference>
<keyword evidence="3 8" id="KW-0732">Signal</keyword>
<keyword evidence="15" id="KW-1185">Reference proteome</keyword>
<evidence type="ECO:0000256" key="5">
    <source>
        <dbReference type="ARBA" id="ARBA00022989"/>
    </source>
</evidence>
<evidence type="ECO:0000256" key="6">
    <source>
        <dbReference type="ARBA" id="ARBA00023136"/>
    </source>
</evidence>
<protein>
    <submittedName>
        <fullName evidence="16">Nodal modulator 1</fullName>
    </submittedName>
</protein>
<feature type="domain" description="NOMO-like N-terminal beta-sandwich" evidence="9">
    <location>
        <begin position="27"/>
        <end position="111"/>
    </location>
</feature>
<evidence type="ECO:0000256" key="8">
    <source>
        <dbReference type="SAM" id="SignalP"/>
    </source>
</evidence>
<evidence type="ECO:0000313" key="15">
    <source>
        <dbReference type="Proteomes" id="UP000192223"/>
    </source>
</evidence>
<evidence type="ECO:0000259" key="14">
    <source>
        <dbReference type="Pfam" id="PF23194"/>
    </source>
</evidence>
<dbReference type="OrthoDB" id="10263633at2759"/>
<feature type="transmembrane region" description="Helical" evidence="7">
    <location>
        <begin position="1106"/>
        <end position="1126"/>
    </location>
</feature>
<dbReference type="SUPFAM" id="SSF49452">
    <property type="entry name" value="Starch-binding domain-like"/>
    <property type="match status" value="1"/>
</dbReference>
<dbReference type="GO" id="GO:0005789">
    <property type="term" value="C:endoplasmic reticulum membrane"/>
    <property type="evidence" value="ECO:0007669"/>
    <property type="project" value="UniProtKB-SubCell"/>
</dbReference>
<dbReference type="FunCoup" id="A0A1W4XNI5">
    <property type="interactions" value="1998"/>
</dbReference>
<organism evidence="15 16">
    <name type="scientific">Agrilus planipennis</name>
    <name type="common">Emerald ash borer</name>
    <name type="synonym">Agrilus marcopoli</name>
    <dbReference type="NCBI Taxonomy" id="224129"/>
    <lineage>
        <taxon>Eukaryota</taxon>
        <taxon>Metazoa</taxon>
        <taxon>Ecdysozoa</taxon>
        <taxon>Arthropoda</taxon>
        <taxon>Hexapoda</taxon>
        <taxon>Insecta</taxon>
        <taxon>Pterygota</taxon>
        <taxon>Neoptera</taxon>
        <taxon>Endopterygota</taxon>
        <taxon>Coleoptera</taxon>
        <taxon>Polyphaga</taxon>
        <taxon>Elateriformia</taxon>
        <taxon>Buprestoidea</taxon>
        <taxon>Buprestidae</taxon>
        <taxon>Agrilinae</taxon>
        <taxon>Agrilus</taxon>
    </lineage>
</organism>
<keyword evidence="6 7" id="KW-0472">Membrane</keyword>
<dbReference type="SUPFAM" id="SSF49478">
    <property type="entry name" value="Cna protein B-type domain"/>
    <property type="match status" value="2"/>
</dbReference>
<evidence type="ECO:0000256" key="1">
    <source>
        <dbReference type="ARBA" id="ARBA00004115"/>
    </source>
</evidence>
<feature type="domain" description="NOMO third transthyretin-like" evidence="13">
    <location>
        <begin position="212"/>
        <end position="310"/>
    </location>
</feature>
<gene>
    <name evidence="16" type="primary">LOC108743109</name>
</gene>
<dbReference type="PANTHER" id="PTHR23303:SF14">
    <property type="entry name" value="BOS COMPLEX SUBUNIT NOMO1-RELATED"/>
    <property type="match status" value="1"/>
</dbReference>
<name>A0A1W4XNI5_AGRPL</name>
<sequence length="1181" mass="131791">MKGFILILVHVSLYLQKSSSSDILGCGGFIKSHVLIDFTKVQVKLFTKQGILKEKTSCAPNNGYYFIPIYDKGDYMIMLDPPVGWSFTPSKVNLIIDGVSDLCTQGKDINFVFKGFGITGKVESLGLEEGGPSGVTVTFQSGNQEWKTSTSKGGEFFLTPILPGKYTITISHPIWTVIKNRITVEVSEGNTEIPRNSLVIGGYNVKGFIKSEEMPVKGITVVLCQDENIENVKKIVSNCNLTELRNLDTNCKCKQLCHVVSNNEGVFTFTSVSPGKYFVVPYDERQNIHFTPDKVKFAVEHDSVDLNKTFEIIGFSVSGKILATENGKAIEGAKIFLNNIEIGKTSKDGLYTLEKIKADTYTLKVVADDVKFDDQVINISPNTLNLPVITPSAYQICGTVLSKNSQVVEIFDANKSKISAIESKTGSGEFCGYLPPGKYQLQIRVSAVEENAGIQFFPLIHSIEVTSSPLSGITFSQMKSVISGKVKCIIQKHCDSLKVILKPLKNNDETNSELSVNLKNSVYTVSDVRPGNYAVSLSENKFCWNHNKYIISVSTVHEIVPDFRQQGYQVIFISSHDTQLYYRDVVGNNSKTIVEISKGKTTVCVTQFGKYEFVVDDSCHKYNEEKYTFDVNSSTNEIYLNAIKHRVIFGIEADKNIGEITVIVNLGRTKIEEKPFAYENGQYLFELSLAPSETAILLPQSESFFFSPPILSINGHADCTDLGTVFKAVKGKVFKGKITPPLTGVLITIETENSESLIDETNENGEYKFPPLNDTKKYKITANKTSFVFTGPDEHGNFVAHKLAEVIVEVLDASTNLPLQGTLLSLSGGDSYRSNLQTGEDGKIRFTSLSPSDYFLRPMMKEYNFEPSSKIVTVKEGARINIQLKGKRIAFSVYGQILSLNGEPEEGLNVIGTGLNNCSSILEEATSEGNGNFRIRGLHSYCPYSIQIKQISSDSKQQIVEQAIPDFLNIKMQNSDLFGLKFLVFRPVVNTYILLKLYTTDIENYKSLRVKLLRESTPPAVVQTVKVDATNTLINNDHNPGILIQDLSAPRDYKTYSIQIENIPNSVLKSKALSFQFVSNTPFVYGEIEFEIKKANFEQQIKQTSVWTLLLIFGMLFVSYNINHLLEFFKLDLFKNGLWDSILNKYRNQMQSDSNVIDENNAEQFVQSINTTKKKTKSRKI</sequence>
<dbReference type="STRING" id="224129.A0A1W4XNI5"/>
<accession>A0A1W4XNI5</accession>
<keyword evidence="4" id="KW-0256">Endoplasmic reticulum</keyword>
<evidence type="ECO:0000313" key="16">
    <source>
        <dbReference type="RefSeq" id="XP_018334048.1"/>
    </source>
</evidence>
<dbReference type="InterPro" id="IPR013784">
    <property type="entry name" value="Carb-bd-like_fold"/>
</dbReference>
<evidence type="ECO:0000259" key="11">
    <source>
        <dbReference type="Pfam" id="PF22904"/>
    </source>
</evidence>
<feature type="domain" description="NOMO seventh transthyretin-like" evidence="12">
    <location>
        <begin position="570"/>
        <end position="643"/>
    </location>
</feature>
<dbReference type="KEGG" id="apln:108743109"/>
<proteinExistence type="predicted"/>
<dbReference type="InterPro" id="IPR051417">
    <property type="entry name" value="SDr/BOS_complex"/>
</dbReference>
<dbReference type="InParanoid" id="A0A1W4XNI5"/>
<dbReference type="InterPro" id="IPR056190">
    <property type="entry name" value="NOMO_5th"/>
</dbReference>
<dbReference type="Pfam" id="PF22902">
    <property type="entry name" value="NOMO1-like_9th"/>
    <property type="match status" value="1"/>
</dbReference>
<evidence type="ECO:0000256" key="3">
    <source>
        <dbReference type="ARBA" id="ARBA00022729"/>
    </source>
</evidence>
<feature type="chain" id="PRO_5010699848" evidence="8">
    <location>
        <begin position="21"/>
        <end position="1181"/>
    </location>
</feature>
<dbReference type="Pfam" id="PF22904">
    <property type="entry name" value="NOMO1-like_2nd"/>
    <property type="match status" value="1"/>
</dbReference>
<dbReference type="Proteomes" id="UP000192223">
    <property type="component" value="Unplaced"/>
</dbReference>
<dbReference type="InterPro" id="IPR055073">
    <property type="entry name" value="NOMO1-like_9th"/>
</dbReference>
<evidence type="ECO:0000259" key="13">
    <source>
        <dbReference type="Pfam" id="PF23193"/>
    </source>
</evidence>
<feature type="signal peptide" evidence="8">
    <location>
        <begin position="1"/>
        <end position="20"/>
    </location>
</feature>
<dbReference type="InterPro" id="IPR055074">
    <property type="entry name" value="NOMO1-3_2nd"/>
</dbReference>
<dbReference type="GO" id="GO:0030246">
    <property type="term" value="F:carbohydrate binding"/>
    <property type="evidence" value="ECO:0007669"/>
    <property type="project" value="InterPro"/>
</dbReference>
<dbReference type="PANTHER" id="PTHR23303">
    <property type="entry name" value="CARBOXYPEPTIDASE REGULATORY REGION-CONTAINING"/>
    <property type="match status" value="1"/>
</dbReference>
<evidence type="ECO:0000256" key="2">
    <source>
        <dbReference type="ARBA" id="ARBA00022692"/>
    </source>
</evidence>
<dbReference type="InterPro" id="IPR056189">
    <property type="entry name" value="NOMO_3rd"/>
</dbReference>
<comment type="subcellular location">
    <subcellularLocation>
        <location evidence="1">Endoplasmic reticulum membrane</location>
        <topology evidence="1">Single-pass type I membrane protein</topology>
    </subcellularLocation>
</comment>
<keyword evidence="2 7" id="KW-0812">Transmembrane</keyword>
<dbReference type="InterPro" id="IPR055075">
    <property type="entry name" value="NOMO-like_N"/>
</dbReference>